<evidence type="ECO:0000256" key="3">
    <source>
        <dbReference type="SAM" id="SignalP"/>
    </source>
</evidence>
<feature type="domain" description="Solute-binding protein family 5" evidence="4">
    <location>
        <begin position="82"/>
        <end position="400"/>
    </location>
</feature>
<dbReference type="PANTHER" id="PTHR30290">
    <property type="entry name" value="PERIPLASMIC BINDING COMPONENT OF ABC TRANSPORTER"/>
    <property type="match status" value="1"/>
</dbReference>
<reference evidence="5 6" key="1">
    <citation type="submission" date="2019-08" db="EMBL/GenBank/DDBJ databases">
        <authorList>
            <person name="Herpell B J."/>
        </authorList>
    </citation>
    <scope>NUCLEOTIDE SEQUENCE [LARGE SCALE GENOMIC DNA]</scope>
    <source>
        <strain evidence="6">Msb3</strain>
    </source>
</reference>
<dbReference type="EMBL" id="LR699554">
    <property type="protein sequence ID" value="VVD33403.1"/>
    <property type="molecule type" value="Genomic_DNA"/>
</dbReference>
<dbReference type="AlphaFoldDB" id="A0A5Q4ZJ40"/>
<evidence type="ECO:0000256" key="2">
    <source>
        <dbReference type="ARBA" id="ARBA00022729"/>
    </source>
</evidence>
<evidence type="ECO:0000256" key="1">
    <source>
        <dbReference type="ARBA" id="ARBA00005695"/>
    </source>
</evidence>
<dbReference type="SUPFAM" id="SSF53850">
    <property type="entry name" value="Periplasmic binding protein-like II"/>
    <property type="match status" value="1"/>
</dbReference>
<dbReference type="NCBIfam" id="TIGR01409">
    <property type="entry name" value="TAT_signal_seq"/>
    <property type="match status" value="1"/>
</dbReference>
<feature type="chain" id="PRO_5024825118" evidence="3">
    <location>
        <begin position="30"/>
        <end position="510"/>
    </location>
</feature>
<dbReference type="CDD" id="cd08503">
    <property type="entry name" value="PBP2_NikA_DppA_OppA_like_17"/>
    <property type="match status" value="1"/>
</dbReference>
<dbReference type="PANTHER" id="PTHR30290:SF38">
    <property type="entry name" value="D,D-DIPEPTIDE-BINDING PERIPLASMIC PROTEIN DDPA-RELATED"/>
    <property type="match status" value="1"/>
</dbReference>
<dbReference type="RefSeq" id="WP_007177684.1">
    <property type="nucleotide sequence ID" value="NZ_LR699554.1"/>
</dbReference>
<dbReference type="GO" id="GO:0015833">
    <property type="term" value="P:peptide transport"/>
    <property type="evidence" value="ECO:0007669"/>
    <property type="project" value="TreeGrafter"/>
</dbReference>
<gene>
    <name evidence="5" type="ORF">PDMSB3_2119</name>
</gene>
<feature type="signal peptide" evidence="3">
    <location>
        <begin position="1"/>
        <end position="29"/>
    </location>
</feature>
<dbReference type="Gene3D" id="3.10.105.10">
    <property type="entry name" value="Dipeptide-binding Protein, Domain 3"/>
    <property type="match status" value="1"/>
</dbReference>
<dbReference type="GO" id="GO:0030288">
    <property type="term" value="C:outer membrane-bounded periplasmic space"/>
    <property type="evidence" value="ECO:0007669"/>
    <property type="project" value="UniProtKB-ARBA"/>
</dbReference>
<proteinExistence type="inferred from homology"/>
<protein>
    <submittedName>
        <fullName evidence="5">ABC-type dipeptide transport system, periplasmic component</fullName>
    </submittedName>
</protein>
<evidence type="ECO:0000259" key="4">
    <source>
        <dbReference type="Pfam" id="PF00496"/>
    </source>
</evidence>
<name>A0A5Q4ZJ40_9BURK</name>
<dbReference type="PROSITE" id="PS51318">
    <property type="entry name" value="TAT"/>
    <property type="match status" value="1"/>
</dbReference>
<dbReference type="GO" id="GO:0043190">
    <property type="term" value="C:ATP-binding cassette (ABC) transporter complex"/>
    <property type="evidence" value="ECO:0007669"/>
    <property type="project" value="InterPro"/>
</dbReference>
<dbReference type="InterPro" id="IPR030678">
    <property type="entry name" value="Peptide/Ni-bd"/>
</dbReference>
<dbReference type="KEGG" id="pdio:PDMSB3_2119.1"/>
<dbReference type="Proteomes" id="UP000325811">
    <property type="component" value="Chromosome II"/>
</dbReference>
<dbReference type="Pfam" id="PF00496">
    <property type="entry name" value="SBP_bac_5"/>
    <property type="match status" value="1"/>
</dbReference>
<dbReference type="GO" id="GO:1904680">
    <property type="term" value="F:peptide transmembrane transporter activity"/>
    <property type="evidence" value="ECO:0007669"/>
    <property type="project" value="TreeGrafter"/>
</dbReference>
<sequence>MKTSRRDFLSMCAAAGAGLAGGLPGVALADEAPKKGGSVRMAVQNGSVSDTLDPAKGAHSGDWTKQFCIFNALMEFNDSLSPSPALAEKLESSDGITWHIAVRRGVHFHDGSELVADDVVYSLARHKDPATTSKAFAIASGFKEIKANGQYEVTLVIDKPNFDLPSVLGSSYFLITKNGAKDFLKPIGTGPFMLGAFTPGGKFTAKRNPNYWKSGLPYLDSVEIIGVPDNAARVNAVLAGDVDICSLVEHPYASQVKGNANVQLVVNKLAIYTDLILRQDNPIAGNKDFVAAVRYMQDRKRMVEDVMRTYGVIANDHPVAPWDPYFLAGLPQREFDLDKAKFHVRKSGLAGQSIEIFCQPGIATSVEGAQFMQSFGAQAGFNFVVRQVPTDGYWSTYWTKRPITYGSISNRPNVGMIFELFYTSKSPTNEARWKDPKLDQLLESARAEGDFNKRKAIYGDMQTLVHDSSGTIVPVFDVILDGVSKNVRGYKPNPSGMNMGYRFAEAVWRA</sequence>
<dbReference type="InterPro" id="IPR019546">
    <property type="entry name" value="TAT_signal_bac_arc"/>
</dbReference>
<dbReference type="InterPro" id="IPR039424">
    <property type="entry name" value="SBP_5"/>
</dbReference>
<evidence type="ECO:0000313" key="6">
    <source>
        <dbReference type="Proteomes" id="UP000325811"/>
    </source>
</evidence>
<dbReference type="Gene3D" id="3.40.190.10">
    <property type="entry name" value="Periplasmic binding protein-like II"/>
    <property type="match status" value="1"/>
</dbReference>
<keyword evidence="6" id="KW-1185">Reference proteome</keyword>
<comment type="similarity">
    <text evidence="1">Belongs to the bacterial solute-binding protein 5 family.</text>
</comment>
<dbReference type="InterPro" id="IPR006311">
    <property type="entry name" value="TAT_signal"/>
</dbReference>
<evidence type="ECO:0000313" key="5">
    <source>
        <dbReference type="EMBL" id="VVD33403.1"/>
    </source>
</evidence>
<dbReference type="InterPro" id="IPR000914">
    <property type="entry name" value="SBP_5_dom"/>
</dbReference>
<keyword evidence="2 3" id="KW-0732">Signal</keyword>
<accession>A0A5Q4ZJ40</accession>
<dbReference type="PIRSF" id="PIRSF002741">
    <property type="entry name" value="MppA"/>
    <property type="match status" value="1"/>
</dbReference>
<organism evidence="5 6">
    <name type="scientific">Paraburkholderia dioscoreae</name>
    <dbReference type="NCBI Taxonomy" id="2604047"/>
    <lineage>
        <taxon>Bacteria</taxon>
        <taxon>Pseudomonadati</taxon>
        <taxon>Pseudomonadota</taxon>
        <taxon>Betaproteobacteria</taxon>
        <taxon>Burkholderiales</taxon>
        <taxon>Burkholderiaceae</taxon>
        <taxon>Paraburkholderia</taxon>
    </lineage>
</organism>